<sequence length="65" mass="7462">MHKEYQKVLVCKSCFHILSDADAMYQNTKNGMQYVHRRCNANYQPGLIITGVEAIDDCLNILEVN</sequence>
<evidence type="ECO:0000313" key="1">
    <source>
        <dbReference type="EMBL" id="TQV84384.1"/>
    </source>
</evidence>
<evidence type="ECO:0000313" key="2">
    <source>
        <dbReference type="Proteomes" id="UP000315439"/>
    </source>
</evidence>
<accession>A0A545U4L0</accession>
<proteinExistence type="predicted"/>
<dbReference type="EMBL" id="VIKS01000014">
    <property type="protein sequence ID" value="TQV84384.1"/>
    <property type="molecule type" value="Genomic_DNA"/>
</dbReference>
<gene>
    <name evidence="1" type="ORF">FLL46_22440</name>
</gene>
<keyword evidence="2" id="KW-1185">Reference proteome</keyword>
<protein>
    <submittedName>
        <fullName evidence="1">Uncharacterized protein</fullName>
    </submittedName>
</protein>
<organism evidence="1 2">
    <name type="scientific">Aliikangiella coralliicola</name>
    <dbReference type="NCBI Taxonomy" id="2592383"/>
    <lineage>
        <taxon>Bacteria</taxon>
        <taxon>Pseudomonadati</taxon>
        <taxon>Pseudomonadota</taxon>
        <taxon>Gammaproteobacteria</taxon>
        <taxon>Oceanospirillales</taxon>
        <taxon>Pleioneaceae</taxon>
        <taxon>Aliikangiella</taxon>
    </lineage>
</organism>
<name>A0A545U4L0_9GAMM</name>
<dbReference type="RefSeq" id="WP_142933955.1">
    <property type="nucleotide sequence ID" value="NZ_ML660170.1"/>
</dbReference>
<reference evidence="1 2" key="1">
    <citation type="submission" date="2019-07" db="EMBL/GenBank/DDBJ databases">
        <title>Draft genome for Aliikangiella sp. M105.</title>
        <authorList>
            <person name="Wang G."/>
        </authorList>
    </citation>
    <scope>NUCLEOTIDE SEQUENCE [LARGE SCALE GENOMIC DNA]</scope>
    <source>
        <strain evidence="1 2">M105</strain>
    </source>
</reference>
<dbReference type="AlphaFoldDB" id="A0A545U4L0"/>
<comment type="caution">
    <text evidence="1">The sequence shown here is derived from an EMBL/GenBank/DDBJ whole genome shotgun (WGS) entry which is preliminary data.</text>
</comment>
<dbReference type="Proteomes" id="UP000315439">
    <property type="component" value="Unassembled WGS sequence"/>
</dbReference>